<comment type="subcellular location">
    <subcellularLocation>
        <location evidence="1 11">Cytoplasm</location>
    </subcellularLocation>
</comment>
<dbReference type="GeneID" id="85224358"/>
<protein>
    <recommendedName>
        <fullName evidence="4 11">tRNA (uracil-O(2)-)-methyltransferase</fullName>
        <ecNumber evidence="3 11">2.1.1.211</ecNumber>
    </recommendedName>
</protein>
<reference evidence="12" key="1">
    <citation type="submission" date="2023-03" db="EMBL/GenBank/DDBJ databases">
        <title>Mating type loci evolution in Malassezia.</title>
        <authorList>
            <person name="Coelho M.A."/>
        </authorList>
    </citation>
    <scope>NUCLEOTIDE SEQUENCE</scope>
    <source>
        <strain evidence="12">CBS 9431</strain>
    </source>
</reference>
<evidence type="ECO:0000256" key="9">
    <source>
        <dbReference type="ARBA" id="ARBA00022694"/>
    </source>
</evidence>
<gene>
    <name evidence="12" type="primary">TRM44</name>
    <name evidence="12" type="ORF">MJAP1_000709</name>
</gene>
<keyword evidence="7 11" id="KW-0808">Transferase</keyword>
<comment type="function">
    <text evidence="11">Adenosyl-L-methionine (AdoMet)-dependent tRNA (uracil-O(2)-)-methyltransferase.</text>
</comment>
<evidence type="ECO:0000313" key="12">
    <source>
        <dbReference type="EMBL" id="WFD37762.1"/>
    </source>
</evidence>
<name>A0AAF0F3L7_9BASI</name>
<comment type="similarity">
    <text evidence="2 11">Belongs to the TRM44 family.</text>
</comment>
<keyword evidence="9 11" id="KW-0819">tRNA processing</keyword>
<keyword evidence="8 11" id="KW-0949">S-adenosyl-L-methionine</keyword>
<dbReference type="GO" id="GO:0005737">
    <property type="term" value="C:cytoplasm"/>
    <property type="evidence" value="ECO:0007669"/>
    <property type="project" value="UniProtKB-SubCell"/>
</dbReference>
<dbReference type="InterPro" id="IPR011671">
    <property type="entry name" value="tRNA_uracil_MeTrfase"/>
</dbReference>
<evidence type="ECO:0000256" key="2">
    <source>
        <dbReference type="ARBA" id="ARBA00009056"/>
    </source>
</evidence>
<dbReference type="Pfam" id="PF07757">
    <property type="entry name" value="AdoMet_MTase"/>
    <property type="match status" value="1"/>
</dbReference>
<dbReference type="GO" id="GO:0141101">
    <property type="term" value="F:tRNA(Ser) (uridine(44)-2'-O-)-methyltransferase activity"/>
    <property type="evidence" value="ECO:0007669"/>
    <property type="project" value="UniProtKB-EC"/>
</dbReference>
<accession>A0AAF0F3L7</accession>
<evidence type="ECO:0000256" key="7">
    <source>
        <dbReference type="ARBA" id="ARBA00022679"/>
    </source>
</evidence>
<dbReference type="AlphaFoldDB" id="A0AAF0F3L7"/>
<dbReference type="PANTHER" id="PTHR21210:SF0">
    <property type="entry name" value="TRNA (URACIL-O(2)-)-METHYLTRANSFERASE-RELATED"/>
    <property type="match status" value="1"/>
</dbReference>
<sequence length="501" mass="55072">MPREAEAPARALFHPVYVGETGGSARHALVEGGEWVRMVEAPAYYSLESWLATMRDWIQFPERNSSSIRRCEIDRGMLQECAIFANATHGQVSYTTLRASDQETEQCDADALQRERAPSDFPQHASEVPYYHPAVRCVAFHYSNAAPAAYPDAQGTVSVAFVPFPASQGGAPLDENGRLGRTALSLLRLLHQHSYGHATSYVKRVVHDVLVPREAYQDLYIALRTEYASSLIQSWAEVTDPKKHVFEDLGIAAYLMLLWKDMFSPGASLACDSPRGKSWGQPPGGFVDVGCGNGLLVYILSKEGYHGYGFDARERKSWPNYAKEGAVLQACMFDAPGALRGTSPALPSGAFLIGNHADELTPWVPVLAASTPYCFGFVNIPCCAWTLEGARFTPTHLRLDGAEIGELLCGEASAVPAQTPVAPHMIPHNLAALLAYTEWFVQRLVTAADADQVHSKHLAYYAYVARLHMRAGWVCETEALRIPSTKNWALVARRTLHNVPV</sequence>
<dbReference type="PANTHER" id="PTHR21210">
    <property type="entry name" value="TRNA (URACIL-O(2)-)-METHYLTRANSFERASE-RELATED"/>
    <property type="match status" value="1"/>
</dbReference>
<dbReference type="GO" id="GO:0030488">
    <property type="term" value="P:tRNA methylation"/>
    <property type="evidence" value="ECO:0007669"/>
    <property type="project" value="UniProtKB-UniRule"/>
</dbReference>
<keyword evidence="5 11" id="KW-0963">Cytoplasm</keyword>
<dbReference type="Proteomes" id="UP001217754">
    <property type="component" value="Chromosome 1"/>
</dbReference>
<evidence type="ECO:0000256" key="10">
    <source>
        <dbReference type="ARBA" id="ARBA00047957"/>
    </source>
</evidence>
<evidence type="ECO:0000256" key="11">
    <source>
        <dbReference type="RuleBase" id="RU368004"/>
    </source>
</evidence>
<proteinExistence type="inferred from homology"/>
<organism evidence="12 13">
    <name type="scientific">Malassezia japonica</name>
    <dbReference type="NCBI Taxonomy" id="223818"/>
    <lineage>
        <taxon>Eukaryota</taxon>
        <taxon>Fungi</taxon>
        <taxon>Dikarya</taxon>
        <taxon>Basidiomycota</taxon>
        <taxon>Ustilaginomycotina</taxon>
        <taxon>Malasseziomycetes</taxon>
        <taxon>Malasseziales</taxon>
        <taxon>Malasseziaceae</taxon>
        <taxon>Malassezia</taxon>
    </lineage>
</organism>
<dbReference type="EMBL" id="CP119958">
    <property type="protein sequence ID" value="WFD37762.1"/>
    <property type="molecule type" value="Genomic_DNA"/>
</dbReference>
<evidence type="ECO:0000256" key="6">
    <source>
        <dbReference type="ARBA" id="ARBA00022603"/>
    </source>
</evidence>
<evidence type="ECO:0000256" key="1">
    <source>
        <dbReference type="ARBA" id="ARBA00004496"/>
    </source>
</evidence>
<comment type="catalytic activity">
    <reaction evidence="10 11">
        <text>uridine(44) in tRNA(Ser) + S-adenosyl-L-methionine = 2'-O-methyluridine(44) in tRNA(Ser) + S-adenosyl-L-homocysteine + H(+)</text>
        <dbReference type="Rhea" id="RHEA:43100"/>
        <dbReference type="Rhea" id="RHEA-COMP:10339"/>
        <dbReference type="Rhea" id="RHEA-COMP:10340"/>
        <dbReference type="ChEBI" id="CHEBI:15378"/>
        <dbReference type="ChEBI" id="CHEBI:57856"/>
        <dbReference type="ChEBI" id="CHEBI:59789"/>
        <dbReference type="ChEBI" id="CHEBI:65315"/>
        <dbReference type="ChEBI" id="CHEBI:74478"/>
        <dbReference type="EC" id="2.1.1.211"/>
    </reaction>
</comment>
<evidence type="ECO:0000313" key="13">
    <source>
        <dbReference type="Proteomes" id="UP001217754"/>
    </source>
</evidence>
<evidence type="ECO:0000256" key="3">
    <source>
        <dbReference type="ARBA" id="ARBA00012795"/>
    </source>
</evidence>
<keyword evidence="6 11" id="KW-0489">Methyltransferase</keyword>
<evidence type="ECO:0000256" key="8">
    <source>
        <dbReference type="ARBA" id="ARBA00022691"/>
    </source>
</evidence>
<keyword evidence="13" id="KW-1185">Reference proteome</keyword>
<dbReference type="EC" id="2.1.1.211" evidence="3 11"/>
<evidence type="ECO:0000256" key="4">
    <source>
        <dbReference type="ARBA" id="ARBA00017788"/>
    </source>
</evidence>
<evidence type="ECO:0000256" key="5">
    <source>
        <dbReference type="ARBA" id="ARBA00022490"/>
    </source>
</evidence>
<dbReference type="RefSeq" id="XP_060120659.1">
    <property type="nucleotide sequence ID" value="XM_060264676.1"/>
</dbReference>